<feature type="transmembrane region" description="Helical" evidence="1">
    <location>
        <begin position="241"/>
        <end position="260"/>
    </location>
</feature>
<comment type="caution">
    <text evidence="3">The sequence shown here is derived from an EMBL/GenBank/DDBJ whole genome shotgun (WGS) entry which is preliminary data.</text>
</comment>
<dbReference type="InterPro" id="IPR046529">
    <property type="entry name" value="DUF6594"/>
</dbReference>
<keyword evidence="1" id="KW-0472">Membrane</keyword>
<keyword evidence="1" id="KW-1133">Transmembrane helix</keyword>
<name>A0ABR4F2D2_9PEZI</name>
<dbReference type="EMBL" id="JBAWTH010000015">
    <property type="protein sequence ID" value="KAL2288823.1"/>
    <property type="molecule type" value="Genomic_DNA"/>
</dbReference>
<evidence type="ECO:0000313" key="3">
    <source>
        <dbReference type="EMBL" id="KAL2288823.1"/>
    </source>
</evidence>
<evidence type="ECO:0000313" key="4">
    <source>
        <dbReference type="Proteomes" id="UP001600888"/>
    </source>
</evidence>
<gene>
    <name evidence="3" type="ORF">FJTKL_03477</name>
</gene>
<dbReference type="Proteomes" id="UP001600888">
    <property type="component" value="Unassembled WGS sequence"/>
</dbReference>
<feature type="domain" description="DUF6594" evidence="2">
    <location>
        <begin position="17"/>
        <end position="278"/>
    </location>
</feature>
<dbReference type="PANTHER" id="PTHR34502:SF4">
    <property type="entry name" value="DUF6594 DOMAIN-CONTAINING PROTEIN"/>
    <property type="match status" value="1"/>
</dbReference>
<accession>A0ABR4F2D2</accession>
<protein>
    <recommendedName>
        <fullName evidence="2">DUF6594 domain-containing protein</fullName>
    </recommendedName>
</protein>
<evidence type="ECO:0000259" key="2">
    <source>
        <dbReference type="Pfam" id="PF20237"/>
    </source>
</evidence>
<feature type="transmembrane region" description="Helical" evidence="1">
    <location>
        <begin position="210"/>
        <end position="234"/>
    </location>
</feature>
<organism evidence="3 4">
    <name type="scientific">Diaporthe vaccinii</name>
    <dbReference type="NCBI Taxonomy" id="105482"/>
    <lineage>
        <taxon>Eukaryota</taxon>
        <taxon>Fungi</taxon>
        <taxon>Dikarya</taxon>
        <taxon>Ascomycota</taxon>
        <taxon>Pezizomycotina</taxon>
        <taxon>Sordariomycetes</taxon>
        <taxon>Sordariomycetidae</taxon>
        <taxon>Diaporthales</taxon>
        <taxon>Diaporthaceae</taxon>
        <taxon>Diaporthe</taxon>
        <taxon>Diaporthe eres species complex</taxon>
    </lineage>
</organism>
<reference evidence="3 4" key="1">
    <citation type="submission" date="2024-03" db="EMBL/GenBank/DDBJ databases">
        <title>A high-quality draft genome sequence of Diaporthe vaccinii, a causative agent of upright dieback and viscid rot disease in cranberry plants.</title>
        <authorList>
            <person name="Sarrasin M."/>
            <person name="Lang B.F."/>
            <person name="Burger G."/>
        </authorList>
    </citation>
    <scope>NUCLEOTIDE SEQUENCE [LARGE SCALE GENOMIC DNA]</scope>
    <source>
        <strain evidence="3 4">IS7</strain>
    </source>
</reference>
<sequence>MSIDIELTLQEKWRGGYTAAAEWLALDVDNETLVFRKFDKLAALNLLYLQSQILDLENRVERMHRDAVANGSDLDLQETARRWETFVKQATEGDPRFRQHAKAKMQLVWDLRAKIKEYHEALLLQSKIARLRQPEERVLIALRHYFQVPTHILFGKAKKFLDNQDDLVSLKSRAEVDFLSDFLRRNLIGNKEQTSDGNYSSRFSESTVNMIVTLVTISAAASFLLGPILGLYFLRNAAAKLAMVVLFTSLFAVKLSLITSARRAEIFAATAAYAAVLVVFVSNGSLSPT</sequence>
<evidence type="ECO:0000256" key="1">
    <source>
        <dbReference type="SAM" id="Phobius"/>
    </source>
</evidence>
<keyword evidence="1" id="KW-0812">Transmembrane</keyword>
<dbReference type="Pfam" id="PF20237">
    <property type="entry name" value="DUF6594"/>
    <property type="match status" value="1"/>
</dbReference>
<feature type="transmembrane region" description="Helical" evidence="1">
    <location>
        <begin position="266"/>
        <end position="286"/>
    </location>
</feature>
<proteinExistence type="predicted"/>
<dbReference type="PANTHER" id="PTHR34502">
    <property type="entry name" value="DUF6594 DOMAIN-CONTAINING PROTEIN-RELATED"/>
    <property type="match status" value="1"/>
</dbReference>
<keyword evidence="4" id="KW-1185">Reference proteome</keyword>